<feature type="signal peptide" evidence="1">
    <location>
        <begin position="1"/>
        <end position="20"/>
    </location>
</feature>
<protein>
    <recommendedName>
        <fullName evidence="4">Sulfur reduction protein DsrE</fullName>
    </recommendedName>
</protein>
<dbReference type="Gene3D" id="3.40.1260.10">
    <property type="entry name" value="DsrEFH-like"/>
    <property type="match status" value="1"/>
</dbReference>
<dbReference type="Pfam" id="PF02635">
    <property type="entry name" value="DsrE"/>
    <property type="match status" value="1"/>
</dbReference>
<sequence>MPAFIVIIVLLMFLSFPANATGPEYAQLPEHGGNYLVEEALPIPVDTVFKIAFDVAKQAEPGKLSGQINSLARFINMHLRNGVPIKNIRLALVVHGGASKDLLANKYYKDEFNTENKNAALVKALLKNNTQVYVCGQSAVHYGVTKDKLIDGVQISLSAMTQHALLQRQGYTLNPF</sequence>
<dbReference type="PANTHER" id="PTHR37691:SF1">
    <property type="entry name" value="BLR3518 PROTEIN"/>
    <property type="match status" value="1"/>
</dbReference>
<dbReference type="InterPro" id="IPR003787">
    <property type="entry name" value="Sulphur_relay_DsrE/F-like"/>
</dbReference>
<evidence type="ECO:0000313" key="3">
    <source>
        <dbReference type="Proteomes" id="UP000614272"/>
    </source>
</evidence>
<accession>A0ABQ1RML3</accession>
<keyword evidence="1" id="KW-0732">Signal</keyword>
<evidence type="ECO:0008006" key="4">
    <source>
        <dbReference type="Google" id="ProtNLM"/>
    </source>
</evidence>
<comment type="caution">
    <text evidence="2">The sequence shown here is derived from an EMBL/GenBank/DDBJ whole genome shotgun (WGS) entry which is preliminary data.</text>
</comment>
<dbReference type="PANTHER" id="PTHR37691">
    <property type="entry name" value="BLR3518 PROTEIN"/>
    <property type="match status" value="1"/>
</dbReference>
<feature type="chain" id="PRO_5046338817" description="Sulfur reduction protein DsrE" evidence="1">
    <location>
        <begin position="21"/>
        <end position="176"/>
    </location>
</feature>
<organism evidence="2 3">
    <name type="scientific">Lacimicrobium alkaliphilum</name>
    <dbReference type="NCBI Taxonomy" id="1526571"/>
    <lineage>
        <taxon>Bacteria</taxon>
        <taxon>Pseudomonadati</taxon>
        <taxon>Pseudomonadota</taxon>
        <taxon>Gammaproteobacteria</taxon>
        <taxon>Alteromonadales</taxon>
        <taxon>Alteromonadaceae</taxon>
        <taxon>Lacimicrobium</taxon>
    </lineage>
</organism>
<dbReference type="Proteomes" id="UP000614272">
    <property type="component" value="Unassembled WGS sequence"/>
</dbReference>
<reference evidence="3" key="1">
    <citation type="journal article" date="2019" name="Int. J. Syst. Evol. Microbiol.">
        <title>The Global Catalogue of Microorganisms (GCM) 10K type strain sequencing project: providing services to taxonomists for standard genome sequencing and annotation.</title>
        <authorList>
            <consortium name="The Broad Institute Genomics Platform"/>
            <consortium name="The Broad Institute Genome Sequencing Center for Infectious Disease"/>
            <person name="Wu L."/>
            <person name="Ma J."/>
        </authorList>
    </citation>
    <scope>NUCLEOTIDE SEQUENCE [LARGE SCALE GENOMIC DNA]</scope>
    <source>
        <strain evidence="3">CGMCC 1.12923</strain>
    </source>
</reference>
<evidence type="ECO:0000256" key="1">
    <source>
        <dbReference type="SAM" id="SignalP"/>
    </source>
</evidence>
<dbReference type="EMBL" id="BMGJ01000017">
    <property type="protein sequence ID" value="GGD75557.1"/>
    <property type="molecule type" value="Genomic_DNA"/>
</dbReference>
<keyword evidence="3" id="KW-1185">Reference proteome</keyword>
<dbReference type="SUPFAM" id="SSF75169">
    <property type="entry name" value="DsrEFH-like"/>
    <property type="match status" value="1"/>
</dbReference>
<dbReference type="InterPro" id="IPR027396">
    <property type="entry name" value="DsrEFH-like"/>
</dbReference>
<evidence type="ECO:0000313" key="2">
    <source>
        <dbReference type="EMBL" id="GGD75557.1"/>
    </source>
</evidence>
<proteinExistence type="predicted"/>
<name>A0ABQ1RML3_9ALTE</name>
<gene>
    <name evidence="2" type="ORF">GCM10011357_33240</name>
</gene>